<evidence type="ECO:0000313" key="10">
    <source>
        <dbReference type="EMBL" id="CAG9784145.1"/>
    </source>
</evidence>
<organism evidence="10 11">
    <name type="scientific">Diatraea saccharalis</name>
    <name type="common">sugarcane borer</name>
    <dbReference type="NCBI Taxonomy" id="40085"/>
    <lineage>
        <taxon>Eukaryota</taxon>
        <taxon>Metazoa</taxon>
        <taxon>Ecdysozoa</taxon>
        <taxon>Arthropoda</taxon>
        <taxon>Hexapoda</taxon>
        <taxon>Insecta</taxon>
        <taxon>Pterygota</taxon>
        <taxon>Neoptera</taxon>
        <taxon>Endopterygota</taxon>
        <taxon>Lepidoptera</taxon>
        <taxon>Glossata</taxon>
        <taxon>Ditrysia</taxon>
        <taxon>Pyraloidea</taxon>
        <taxon>Crambidae</taxon>
        <taxon>Crambinae</taxon>
        <taxon>Diatraea</taxon>
    </lineage>
</organism>
<evidence type="ECO:0000256" key="9">
    <source>
        <dbReference type="SAM" id="Coils"/>
    </source>
</evidence>
<keyword evidence="6 9" id="KW-0175">Coiled coil</keyword>
<keyword evidence="8" id="KW-0966">Cell projection</keyword>
<dbReference type="Pfam" id="PF25828">
    <property type="entry name" value="CC_Cfap43"/>
    <property type="match status" value="1"/>
</dbReference>
<evidence type="ECO:0000256" key="2">
    <source>
        <dbReference type="ARBA" id="ARBA00004245"/>
    </source>
</evidence>
<dbReference type="SUPFAM" id="SSF50978">
    <property type="entry name" value="WD40 repeat-like"/>
    <property type="match status" value="1"/>
</dbReference>
<sequence>MADTIHENKSMIMNPKVRASRTHMLLCECWGEGLIVWEVAQCHKKTLTLRRAKEEVTGWEVSEPPLIDVSWSNEGQLYAIDPNANLYSVLSDGIGMVTNLEWSEGLEGPNKACFCTFGCGFLIYGPDKLIRSLKKVDHTWKVVWSYEPLDIVTCLVGNATCDTAAAWTQIGLGYRLTGESEEKIEVKLLTFKQRNITKIQLIAPEYKYIATINDTGVVCIYNAWNANLVSIKYIKGEDISFEASPVDPLLAVYGLMGSNYGLMLALLEDGGADEIGETDGTDEAADGSESHPRKIKSEAIPVEPQLRKITAMCLTHQIVSHVVFSPTGREIVAGAMSAGHIFIMRLSKDYKLTLVRYTELGRGLADCFLMKVESQLLVTHRYEQGIKQAVIDTENEYMVHLAGNKTVACVFLHSDDACLTHEPQHTIRPELFEEDSRTMTIIDGNEKNYLDLQEDKKVREEAMDYKSTREEVLRTFESVRKRLVLLLEENIAERPLHQLSLSEFNLHHEHRKERLKQAEREREELRLQTEARIRAQDKVTAWIKATCWDIMLTQRVKLFAIFSHYQVENYPVLPNQRDQWPELQSTLALRGVEMDNDNDLFRPWEEHTTSSTEAVVPGSHPRLASMESKISMRSPRRSVVSEGEVEAGEAGNPYVLSGSDAHRYISVPSVMLQQMQAYSFLHMTSLQHIIKLNVQNMRLWFNKQFDDLMNQKKREVGLVEERNNRLRFIIEELNKLSDLRGSFHHLTIKIRDPEWRQEEQPHRLIKVDPEEVTYIFGLKLSKATSKFYSLVLRDLLINKINSYQNSNPLFLLCFVPLY</sequence>
<evidence type="ECO:0000313" key="11">
    <source>
        <dbReference type="Proteomes" id="UP001153714"/>
    </source>
</evidence>
<evidence type="ECO:0000256" key="6">
    <source>
        <dbReference type="ARBA" id="ARBA00023054"/>
    </source>
</evidence>
<keyword evidence="3" id="KW-0963">Cytoplasm</keyword>
<keyword evidence="5" id="KW-0677">Repeat</keyword>
<evidence type="ECO:0000256" key="5">
    <source>
        <dbReference type="ARBA" id="ARBA00022737"/>
    </source>
</evidence>
<dbReference type="GO" id="GO:0005930">
    <property type="term" value="C:axoneme"/>
    <property type="evidence" value="ECO:0007669"/>
    <property type="project" value="TreeGrafter"/>
</dbReference>
<evidence type="ECO:0008006" key="12">
    <source>
        <dbReference type="Google" id="ProtNLM"/>
    </source>
</evidence>
<dbReference type="GO" id="GO:0060271">
    <property type="term" value="P:cilium assembly"/>
    <property type="evidence" value="ECO:0007669"/>
    <property type="project" value="TreeGrafter"/>
</dbReference>
<comment type="subcellular location">
    <subcellularLocation>
        <location evidence="1">Cell projection</location>
        <location evidence="1">Cilium</location>
    </subcellularLocation>
    <subcellularLocation>
        <location evidence="2">Cytoplasm</location>
        <location evidence="2">Cytoskeleton</location>
    </subcellularLocation>
</comment>
<evidence type="ECO:0000256" key="7">
    <source>
        <dbReference type="ARBA" id="ARBA00023212"/>
    </source>
</evidence>
<keyword evidence="4" id="KW-0853">WD repeat</keyword>
<feature type="coiled-coil region" evidence="9">
    <location>
        <begin position="508"/>
        <end position="535"/>
    </location>
</feature>
<dbReference type="PANTHER" id="PTHR14885:SF1">
    <property type="entry name" value="CILIA- AND FLAGELLA-ASSOCIATED PROTEIN 43"/>
    <property type="match status" value="1"/>
</dbReference>
<evidence type="ECO:0000256" key="8">
    <source>
        <dbReference type="ARBA" id="ARBA00023273"/>
    </source>
</evidence>
<keyword evidence="11" id="KW-1185">Reference proteome</keyword>
<reference evidence="10" key="1">
    <citation type="submission" date="2021-12" db="EMBL/GenBank/DDBJ databases">
        <authorList>
            <person name="King R."/>
        </authorList>
    </citation>
    <scope>NUCLEOTIDE SEQUENCE</scope>
</reference>
<dbReference type="Proteomes" id="UP001153714">
    <property type="component" value="Chromosome 12"/>
</dbReference>
<reference evidence="10" key="2">
    <citation type="submission" date="2022-10" db="EMBL/GenBank/DDBJ databases">
        <authorList>
            <consortium name="ENA_rothamsted_submissions"/>
            <consortium name="culmorum"/>
            <person name="King R."/>
        </authorList>
    </citation>
    <scope>NUCLEOTIDE SEQUENCE</scope>
</reference>
<name>A0A9N9W672_9NEOP</name>
<dbReference type="PANTHER" id="PTHR14885">
    <property type="entry name" value="CILIA- AND FLAGELLA-ASSOCIATED PROTEIN 43-RELATED"/>
    <property type="match status" value="1"/>
</dbReference>
<keyword evidence="7" id="KW-0206">Cytoskeleton</keyword>
<dbReference type="AlphaFoldDB" id="A0A9N9W672"/>
<evidence type="ECO:0000256" key="3">
    <source>
        <dbReference type="ARBA" id="ARBA00022490"/>
    </source>
</evidence>
<proteinExistence type="predicted"/>
<evidence type="ECO:0000256" key="1">
    <source>
        <dbReference type="ARBA" id="ARBA00004138"/>
    </source>
</evidence>
<dbReference type="OrthoDB" id="535167at2759"/>
<dbReference type="EMBL" id="OU893343">
    <property type="protein sequence ID" value="CAG9784145.1"/>
    <property type="molecule type" value="Genomic_DNA"/>
</dbReference>
<protein>
    <recommendedName>
        <fullName evidence="12">Cilia- and flagella-associated protein 43</fullName>
    </recommendedName>
</protein>
<dbReference type="InterPro" id="IPR036322">
    <property type="entry name" value="WD40_repeat_dom_sf"/>
</dbReference>
<gene>
    <name evidence="10" type="ORF">DIATSA_LOCUS2256</name>
</gene>
<accession>A0A9N9W672</accession>
<evidence type="ECO:0000256" key="4">
    <source>
        <dbReference type="ARBA" id="ARBA00022574"/>
    </source>
</evidence>